<organism evidence="4 5">
    <name type="scientific">Ricinus communis</name>
    <name type="common">Castor bean</name>
    <dbReference type="NCBI Taxonomy" id="3988"/>
    <lineage>
        <taxon>Eukaryota</taxon>
        <taxon>Viridiplantae</taxon>
        <taxon>Streptophyta</taxon>
        <taxon>Embryophyta</taxon>
        <taxon>Tracheophyta</taxon>
        <taxon>Spermatophyta</taxon>
        <taxon>Magnoliopsida</taxon>
        <taxon>eudicotyledons</taxon>
        <taxon>Gunneridae</taxon>
        <taxon>Pentapetalae</taxon>
        <taxon>rosids</taxon>
        <taxon>fabids</taxon>
        <taxon>Malpighiales</taxon>
        <taxon>Euphorbiaceae</taxon>
        <taxon>Acalyphoideae</taxon>
        <taxon>Acalypheae</taxon>
        <taxon>Ricinus</taxon>
    </lineage>
</organism>
<dbReference type="Pfam" id="PF00076">
    <property type="entry name" value="RRM_1"/>
    <property type="match status" value="1"/>
</dbReference>
<dbReference type="InParanoid" id="B9T4D4"/>
<dbReference type="InterPro" id="IPR035979">
    <property type="entry name" value="RBD_domain_sf"/>
</dbReference>
<proteinExistence type="predicted"/>
<dbReference type="Proteomes" id="UP000008311">
    <property type="component" value="Unassembled WGS sequence"/>
</dbReference>
<name>B9T4D4_RICCO</name>
<dbReference type="PROSITE" id="PS50102">
    <property type="entry name" value="RRM"/>
    <property type="match status" value="1"/>
</dbReference>
<evidence type="ECO:0000313" key="5">
    <source>
        <dbReference type="Proteomes" id="UP000008311"/>
    </source>
</evidence>
<reference evidence="5" key="1">
    <citation type="journal article" date="2010" name="Nat. Biotechnol.">
        <title>Draft genome sequence of the oilseed species Ricinus communis.</title>
        <authorList>
            <person name="Chan A.P."/>
            <person name="Crabtree J."/>
            <person name="Zhao Q."/>
            <person name="Lorenzi H."/>
            <person name="Orvis J."/>
            <person name="Puiu D."/>
            <person name="Melake-Berhan A."/>
            <person name="Jones K.M."/>
            <person name="Redman J."/>
            <person name="Chen G."/>
            <person name="Cahoon E.B."/>
            <person name="Gedil M."/>
            <person name="Stanke M."/>
            <person name="Haas B.J."/>
            <person name="Wortman J.R."/>
            <person name="Fraser-Liggett C.M."/>
            <person name="Ravel J."/>
            <person name="Rabinowicz P.D."/>
        </authorList>
    </citation>
    <scope>NUCLEOTIDE SEQUENCE [LARGE SCALE GENOMIC DNA]</scope>
    <source>
        <strain evidence="5">cv. Hale</strain>
    </source>
</reference>
<evidence type="ECO:0000313" key="4">
    <source>
        <dbReference type="EMBL" id="EEF29275.1"/>
    </source>
</evidence>
<accession>B9T4D4</accession>
<dbReference type="InterPro" id="IPR012677">
    <property type="entry name" value="Nucleotide-bd_a/b_plait_sf"/>
</dbReference>
<evidence type="ECO:0000256" key="2">
    <source>
        <dbReference type="PROSITE-ProRule" id="PRU00176"/>
    </source>
</evidence>
<feature type="domain" description="RRM" evidence="3">
    <location>
        <begin position="1"/>
        <end position="77"/>
    </location>
</feature>
<dbReference type="SMART" id="SM00360">
    <property type="entry name" value="RRM"/>
    <property type="match status" value="1"/>
</dbReference>
<dbReference type="STRING" id="3988.B9T4D4"/>
<gene>
    <name evidence="4" type="ORF">RCOM_0390190</name>
</gene>
<keyword evidence="5" id="KW-1185">Reference proteome</keyword>
<sequence>MSFPNIDRTELNSYIPIRRSKRNFVLAVKVICDHVNGKSEGYGFVKFTSESAASKALKEMNGQLLDGRNIRVCYAHRR</sequence>
<dbReference type="GO" id="GO:0005737">
    <property type="term" value="C:cytoplasm"/>
    <property type="evidence" value="ECO:0000318"/>
    <property type="project" value="GO_Central"/>
</dbReference>
<dbReference type="PANTHER" id="PTHR48027">
    <property type="entry name" value="HETEROGENEOUS NUCLEAR RIBONUCLEOPROTEIN 87F-RELATED"/>
    <property type="match status" value="1"/>
</dbReference>
<evidence type="ECO:0000259" key="3">
    <source>
        <dbReference type="PROSITE" id="PS50102"/>
    </source>
</evidence>
<dbReference type="GO" id="GO:0003729">
    <property type="term" value="F:mRNA binding"/>
    <property type="evidence" value="ECO:0000318"/>
    <property type="project" value="GO_Central"/>
</dbReference>
<dbReference type="AlphaFoldDB" id="B9T4D4"/>
<protein>
    <submittedName>
        <fullName evidence="4">Glycine-rich RNA-binding protein, putative</fullName>
    </submittedName>
</protein>
<evidence type="ECO:0000256" key="1">
    <source>
        <dbReference type="ARBA" id="ARBA00022884"/>
    </source>
</evidence>
<keyword evidence="1 2" id="KW-0694">RNA-binding</keyword>
<dbReference type="EMBL" id="EQ974467">
    <property type="protein sequence ID" value="EEF29275.1"/>
    <property type="molecule type" value="Genomic_DNA"/>
</dbReference>
<dbReference type="SUPFAM" id="SSF54928">
    <property type="entry name" value="RNA-binding domain, RBD"/>
    <property type="match status" value="1"/>
</dbReference>
<dbReference type="InterPro" id="IPR052462">
    <property type="entry name" value="SLIRP/GR-RBP-like"/>
</dbReference>
<dbReference type="Gene3D" id="3.30.70.330">
    <property type="match status" value="1"/>
</dbReference>
<dbReference type="InterPro" id="IPR000504">
    <property type="entry name" value="RRM_dom"/>
</dbReference>